<keyword evidence="5" id="KW-1185">Reference proteome</keyword>
<dbReference type="AlphaFoldDB" id="A0A316E613"/>
<evidence type="ECO:0000313" key="4">
    <source>
        <dbReference type="Proteomes" id="UP000245667"/>
    </source>
</evidence>
<evidence type="ECO:0000259" key="1">
    <source>
        <dbReference type="PROSITE" id="PS50026"/>
    </source>
</evidence>
<dbReference type="InterPro" id="IPR000742">
    <property type="entry name" value="EGF"/>
</dbReference>
<reference evidence="2 5" key="2">
    <citation type="submission" date="2020-07" db="EMBL/GenBank/DDBJ databases">
        <title>The draft genome sequence of Maribacter polysiphoniae KCTC 22021.</title>
        <authorList>
            <person name="Mu L."/>
        </authorList>
    </citation>
    <scope>NUCLEOTIDE SEQUENCE [LARGE SCALE GENOMIC DNA]</scope>
    <source>
        <strain evidence="2 5">KCTC 22021</strain>
    </source>
</reference>
<dbReference type="OrthoDB" id="791543at2"/>
<accession>A0A316E613</accession>
<evidence type="ECO:0000313" key="5">
    <source>
        <dbReference type="Proteomes" id="UP000651837"/>
    </source>
</evidence>
<dbReference type="Proteomes" id="UP000651837">
    <property type="component" value="Unassembled WGS sequence"/>
</dbReference>
<dbReference type="PANTHER" id="PTHR13833:SF71">
    <property type="entry name" value="NHL DOMAIN-CONTAINING PROTEIN"/>
    <property type="match status" value="1"/>
</dbReference>
<evidence type="ECO:0000313" key="3">
    <source>
        <dbReference type="EMBL" id="PWK24962.1"/>
    </source>
</evidence>
<dbReference type="PROSITE" id="PS50026">
    <property type="entry name" value="EGF_3"/>
    <property type="match status" value="1"/>
</dbReference>
<dbReference type="Proteomes" id="UP000245667">
    <property type="component" value="Unassembled WGS sequence"/>
</dbReference>
<dbReference type="RefSeq" id="WP_109649486.1">
    <property type="nucleotide sequence ID" value="NZ_JACWLN010000001.1"/>
</dbReference>
<dbReference type="PROSITE" id="PS51257">
    <property type="entry name" value="PROKAR_LIPOPROTEIN"/>
    <property type="match status" value="1"/>
</dbReference>
<dbReference type="Gene3D" id="2.10.25.10">
    <property type="entry name" value="Laminin"/>
    <property type="match status" value="1"/>
</dbReference>
<dbReference type="PROSITE" id="PS00022">
    <property type="entry name" value="EGF_1"/>
    <property type="match status" value="1"/>
</dbReference>
<feature type="domain" description="EGF-like" evidence="1">
    <location>
        <begin position="264"/>
        <end position="300"/>
    </location>
</feature>
<reference evidence="3 4" key="1">
    <citation type="submission" date="2018-05" db="EMBL/GenBank/DDBJ databases">
        <title>Genomic Encyclopedia of Archaeal and Bacterial Type Strains, Phase II (KMG-II): from individual species to whole genera.</title>
        <authorList>
            <person name="Goeker M."/>
        </authorList>
    </citation>
    <scope>NUCLEOTIDE SEQUENCE [LARGE SCALE GENOMIC DNA]</scope>
    <source>
        <strain evidence="3 4">DSM 23514</strain>
    </source>
</reference>
<sequence length="648" mass="70748">MKNLKILLLFFVVISLFSACIPTNPELLEVENNFAERNRQWLINNSPFFLVQFLTEEPDGIFSKYHVGRGYITGSNYTTPAFQWFPNETNFADSYTLSISFLEDNTLELKECRDDILYTETIPWNMGEGIVSHTVSNNKRYDGYCIPTIELNESSNLYFIQKVMEYEEANILELNGLYGFMVRHPEGGTTLSKSRGSKYLSQLEVKYHFGEPFAVPVPNSYENSDIELGDFQRKRYRFGVISANNPVFLDLPLDTRAKFTYCANIDPCDTLNCANGTQQTADNGDCFCNCEPGFTGSNCDQPVSNLPVNMQLLAGDGTQGNANGTFGQLNYPQAVATSTDGTVVYIADSGSKSIRMVNPVNKEVTTLLGGNAEGYQDGAYATARFSSFGDIALDDAGNIYISDSGNHIIRKIADGQVTTYAGIGGSGGFIDGDASVAQFRYPTGLLIRNNIMYVADTENGSIRAIAMNDDPSLRTVSTYAGNGTINFVDGANASASFLGPRDIAYDPTNDRLLITDTNPAGTGFVRAVTSTQTTTLTVDLPGSQVLNYSAGIAVDDLANDGSFYLTDRSNHVLYHLSDVGGVFAGSLVTAGQYQTTGNIGGAPGESRLNFPNLLHIGKSLNSNNQIETRLYITNVLGQSVWYITIRVE</sequence>
<keyword evidence="3" id="KW-0238">DNA-binding</keyword>
<proteinExistence type="predicted"/>
<evidence type="ECO:0000313" key="2">
    <source>
        <dbReference type="EMBL" id="MBD1259400.1"/>
    </source>
</evidence>
<protein>
    <submittedName>
        <fullName evidence="3">DNA-binding beta-propeller fold protein YncE</fullName>
    </submittedName>
</protein>
<dbReference type="Gene3D" id="2.120.10.30">
    <property type="entry name" value="TolB, C-terminal domain"/>
    <property type="match status" value="3"/>
</dbReference>
<dbReference type="SUPFAM" id="SSF101898">
    <property type="entry name" value="NHL repeat"/>
    <property type="match status" value="1"/>
</dbReference>
<comment type="caution">
    <text evidence="3">The sequence shown here is derived from an EMBL/GenBank/DDBJ whole genome shotgun (WGS) entry which is preliminary data.</text>
</comment>
<dbReference type="PANTHER" id="PTHR13833">
    <property type="match status" value="1"/>
</dbReference>
<dbReference type="EMBL" id="QGGQ01000002">
    <property type="protein sequence ID" value="PWK24962.1"/>
    <property type="molecule type" value="Genomic_DNA"/>
</dbReference>
<dbReference type="CDD" id="cd00054">
    <property type="entry name" value="EGF_CA"/>
    <property type="match status" value="1"/>
</dbReference>
<gene>
    <name evidence="2" type="ORF">HZY62_02285</name>
    <name evidence="3" type="ORF">LX92_01331</name>
</gene>
<dbReference type="EMBL" id="JACWLN010000001">
    <property type="protein sequence ID" value="MBD1259400.1"/>
    <property type="molecule type" value="Genomic_DNA"/>
</dbReference>
<organism evidence="3 4">
    <name type="scientific">Maribacter polysiphoniae</name>
    <dbReference type="NCBI Taxonomy" id="429344"/>
    <lineage>
        <taxon>Bacteria</taxon>
        <taxon>Pseudomonadati</taxon>
        <taxon>Bacteroidota</taxon>
        <taxon>Flavobacteriia</taxon>
        <taxon>Flavobacteriales</taxon>
        <taxon>Flavobacteriaceae</taxon>
        <taxon>Maribacter</taxon>
    </lineage>
</organism>
<dbReference type="InterPro" id="IPR011042">
    <property type="entry name" value="6-blade_b-propeller_TolB-like"/>
</dbReference>
<name>A0A316E613_9FLAO</name>
<dbReference type="GO" id="GO:0003677">
    <property type="term" value="F:DNA binding"/>
    <property type="evidence" value="ECO:0007669"/>
    <property type="project" value="UniProtKB-KW"/>
</dbReference>
<dbReference type="PROSITE" id="PS01186">
    <property type="entry name" value="EGF_2"/>
    <property type="match status" value="1"/>
</dbReference>